<evidence type="ECO:0000313" key="1">
    <source>
        <dbReference type="EMBL" id="KAF7297500.1"/>
    </source>
</evidence>
<dbReference type="AlphaFoldDB" id="A0A8H6SDF5"/>
<organism evidence="1 2">
    <name type="scientific">Mycena indigotica</name>
    <dbReference type="NCBI Taxonomy" id="2126181"/>
    <lineage>
        <taxon>Eukaryota</taxon>
        <taxon>Fungi</taxon>
        <taxon>Dikarya</taxon>
        <taxon>Basidiomycota</taxon>
        <taxon>Agaricomycotina</taxon>
        <taxon>Agaricomycetes</taxon>
        <taxon>Agaricomycetidae</taxon>
        <taxon>Agaricales</taxon>
        <taxon>Marasmiineae</taxon>
        <taxon>Mycenaceae</taxon>
        <taxon>Mycena</taxon>
    </lineage>
</organism>
<name>A0A8H6SDF5_9AGAR</name>
<dbReference type="InterPro" id="IPR032675">
    <property type="entry name" value="LRR_dom_sf"/>
</dbReference>
<dbReference type="Gene3D" id="3.80.10.10">
    <property type="entry name" value="Ribonuclease Inhibitor"/>
    <property type="match status" value="1"/>
</dbReference>
<keyword evidence="2" id="KW-1185">Reference proteome</keyword>
<evidence type="ECO:0000313" key="2">
    <source>
        <dbReference type="Proteomes" id="UP000636479"/>
    </source>
</evidence>
<dbReference type="OrthoDB" id="2827618at2759"/>
<reference evidence="1" key="1">
    <citation type="submission" date="2020-05" db="EMBL/GenBank/DDBJ databases">
        <title>Mycena genomes resolve the evolution of fungal bioluminescence.</title>
        <authorList>
            <person name="Tsai I.J."/>
        </authorList>
    </citation>
    <scope>NUCLEOTIDE SEQUENCE</scope>
    <source>
        <strain evidence="1">171206Taipei</strain>
    </source>
</reference>
<dbReference type="RefSeq" id="XP_037217859.1">
    <property type="nucleotide sequence ID" value="XM_037366447.1"/>
</dbReference>
<accession>A0A8H6SDF5</accession>
<proteinExistence type="predicted"/>
<dbReference type="EMBL" id="JACAZF010000008">
    <property type="protein sequence ID" value="KAF7297500.1"/>
    <property type="molecule type" value="Genomic_DNA"/>
</dbReference>
<gene>
    <name evidence="1" type="ORF">MIND_00983800</name>
</gene>
<protein>
    <submittedName>
        <fullName evidence="1">F-box domain-containing protein</fullName>
    </submittedName>
</protein>
<dbReference type="GeneID" id="59348963"/>
<dbReference type="Proteomes" id="UP000636479">
    <property type="component" value="Unassembled WGS sequence"/>
</dbReference>
<sequence>MSPTGSAGLCPSCGFVPSYRENASVSTLLRTNATPPHPQQLETAISAASIELGRYDDAIQHLHRRAQSLQTERDELARHVAAYRSVFSPIRRLPDELLLLILEIVVSEDQPRHRSSHGNWQQSMALLAGAHIHRLAGVCPRWHGIIMNAPSVWDTIAFNTLGLYRRKSSVERCSSELQTVLSRSAQRPLTIQICNMDESIDACEHRYMATLLQLVAQHSERWSDVSLELYFMADLPASLMRSWRNCVPRLQSLTLYGSTICKTEWSTFEGFRNAPALRSLSFRGDLNDLPTQIPWDQITSLEYTPAFWDFGLRDCLLLAPPLQALAPGALFKVFAVLRNMEGSDGPIDPIQSQIGTLDLFINVDDEIPRARRYPVSRILNFFTTPRLTELVLLTRHGQLDDADLTGFAVRSGLGASLTQLSISAIISDTTLLTLLPILPSLQGLAVADRLTHAVVTDRLLEGLTAVQGEGDCVLAPQLRRAKFVTNMEFQMPLLYAFVDQRTASRPQGVFTLTISSKSIRWMMKENLFAELEERYKDSERVEIDITKYDRLAI</sequence>
<comment type="caution">
    <text evidence="1">The sequence shown here is derived from an EMBL/GenBank/DDBJ whole genome shotgun (WGS) entry which is preliminary data.</text>
</comment>